<keyword evidence="2" id="KW-0732">Signal</keyword>
<dbReference type="InterPro" id="IPR042100">
    <property type="entry name" value="Bug_dom1"/>
</dbReference>
<dbReference type="Proteomes" id="UP000430564">
    <property type="component" value="Unassembled WGS sequence"/>
</dbReference>
<gene>
    <name evidence="3" type="ORF">GBM95_05375</name>
</gene>
<dbReference type="OrthoDB" id="8678477at2"/>
<dbReference type="AlphaFoldDB" id="A0A6I1EYU0"/>
<organism evidence="3 4">
    <name type="scientific">Sutterella seckii</name>
    <dbReference type="NCBI Taxonomy" id="1944635"/>
    <lineage>
        <taxon>Bacteria</taxon>
        <taxon>Pseudomonadati</taxon>
        <taxon>Pseudomonadota</taxon>
        <taxon>Betaproteobacteria</taxon>
        <taxon>Burkholderiales</taxon>
        <taxon>Sutterellaceae</taxon>
        <taxon>Sutterella</taxon>
    </lineage>
</organism>
<dbReference type="PIRSF" id="PIRSF017082">
    <property type="entry name" value="YflP"/>
    <property type="match status" value="1"/>
</dbReference>
<dbReference type="PANTHER" id="PTHR42928">
    <property type="entry name" value="TRICARBOXYLATE-BINDING PROTEIN"/>
    <property type="match status" value="1"/>
</dbReference>
<evidence type="ECO:0000313" key="3">
    <source>
        <dbReference type="EMBL" id="KAB7660952.1"/>
    </source>
</evidence>
<feature type="signal peptide" evidence="2">
    <location>
        <begin position="1"/>
        <end position="27"/>
    </location>
</feature>
<dbReference type="Pfam" id="PF03401">
    <property type="entry name" value="TctC"/>
    <property type="match status" value="1"/>
</dbReference>
<dbReference type="PANTHER" id="PTHR42928:SF5">
    <property type="entry name" value="BLR1237 PROTEIN"/>
    <property type="match status" value="1"/>
</dbReference>
<name>A0A6I1EYU0_9BURK</name>
<reference evidence="3 4" key="1">
    <citation type="submission" date="2019-10" db="EMBL/GenBank/DDBJ databases">
        <title>Genome diversity of Sutterella seckii.</title>
        <authorList>
            <person name="Chaplin A.V."/>
            <person name="Sokolova S.R."/>
            <person name="Mosin K.A."/>
            <person name="Ivanova E.L."/>
            <person name="Kochetkova T.O."/>
            <person name="Goltsov A.Y."/>
            <person name="Trofimov D.Y."/>
            <person name="Efimov B.A."/>
        </authorList>
    </citation>
    <scope>NUCLEOTIDE SEQUENCE [LARGE SCALE GENOMIC DNA]</scope>
    <source>
        <strain evidence="3 4">ASD393</strain>
    </source>
</reference>
<dbReference type="Gene3D" id="3.40.190.10">
    <property type="entry name" value="Periplasmic binding protein-like II"/>
    <property type="match status" value="1"/>
</dbReference>
<dbReference type="RefSeq" id="WP_152158153.1">
    <property type="nucleotide sequence ID" value="NZ_WEHX01000025.1"/>
</dbReference>
<comment type="similarity">
    <text evidence="1">Belongs to the UPF0065 (bug) family.</text>
</comment>
<dbReference type="CDD" id="cd13578">
    <property type="entry name" value="PBP2_Bug27"/>
    <property type="match status" value="1"/>
</dbReference>
<protein>
    <submittedName>
        <fullName evidence="3">Tripartite tricarboxylate transporter substrate binding protein</fullName>
    </submittedName>
</protein>
<evidence type="ECO:0000256" key="1">
    <source>
        <dbReference type="ARBA" id="ARBA00006987"/>
    </source>
</evidence>
<evidence type="ECO:0000313" key="4">
    <source>
        <dbReference type="Proteomes" id="UP000430564"/>
    </source>
</evidence>
<accession>A0A6I1EYU0</accession>
<dbReference type="InterPro" id="IPR005064">
    <property type="entry name" value="BUG"/>
</dbReference>
<proteinExistence type="inferred from homology"/>
<feature type="chain" id="PRO_5026339012" evidence="2">
    <location>
        <begin position="28"/>
        <end position="333"/>
    </location>
</feature>
<sequence length="333" mass="34603">MQRRTVLGAIGAVALSSASYFPMNACAAALKGEGGNPIRIVVPYPPGGPLDVSARAIADAVTPVLGTVVVENRPGAGGNVGMSYVSHARPDGHTLVMGAVATLAINPSLFKKLPYDPEKDFKPVTLVATAANVLVITPEFSQKTGVKSVKDLIEYAKKNPGKLNYASGGNGSAGHMAGEFLKRQCGIDMVHIPFAGASPALLSVISGQTDLIFDNLASAAANIKAGKLIALAVTTKTRTPLLPDAPTMAEAGVPDFDIYTWFGLMVPGGTPDDVVKALNDAIVPVLKDPATDKKFRAFGALPAPTTPAEYQSLIDEEAKKYKVLVEIAGARVD</sequence>
<dbReference type="SUPFAM" id="SSF53850">
    <property type="entry name" value="Periplasmic binding protein-like II"/>
    <property type="match status" value="1"/>
</dbReference>
<evidence type="ECO:0000256" key="2">
    <source>
        <dbReference type="SAM" id="SignalP"/>
    </source>
</evidence>
<dbReference type="EMBL" id="WEHX01000025">
    <property type="protein sequence ID" value="KAB7660952.1"/>
    <property type="molecule type" value="Genomic_DNA"/>
</dbReference>
<comment type="caution">
    <text evidence="3">The sequence shown here is derived from an EMBL/GenBank/DDBJ whole genome shotgun (WGS) entry which is preliminary data.</text>
</comment>
<dbReference type="Gene3D" id="3.40.190.150">
    <property type="entry name" value="Bordetella uptake gene, domain 1"/>
    <property type="match status" value="1"/>
</dbReference>